<evidence type="ECO:0000256" key="1">
    <source>
        <dbReference type="ARBA" id="ARBA00001298"/>
    </source>
</evidence>
<reference evidence="8 9" key="1">
    <citation type="submission" date="2020-08" db="EMBL/GenBank/DDBJ databases">
        <title>Novel species isolated from subtropical streams in China.</title>
        <authorList>
            <person name="Lu H."/>
        </authorList>
    </citation>
    <scope>NUCLEOTIDE SEQUENCE [LARGE SCALE GENOMIC DNA]</scope>
    <source>
        <strain evidence="8 9">LX15W</strain>
    </source>
</reference>
<proteinExistence type="predicted"/>
<dbReference type="EMBL" id="JACOGA010000001">
    <property type="protein sequence ID" value="MBC3872306.1"/>
    <property type="molecule type" value="Genomic_DNA"/>
</dbReference>
<dbReference type="InterPro" id="IPR011051">
    <property type="entry name" value="RmlC_Cupin_sf"/>
</dbReference>
<evidence type="ECO:0000256" key="7">
    <source>
        <dbReference type="ARBA" id="ARBA00033311"/>
    </source>
</evidence>
<dbReference type="CDD" id="cd00438">
    <property type="entry name" value="cupin_RmlC"/>
    <property type="match status" value="1"/>
</dbReference>
<sequence length="189" mass="21244">MTPSSGLQSQATTIQGLYVIERIQRGDTRGFFERMYCTETVQDLGWRNGIAQVNHSFTAQQGVVRGLHYQLPPFAESKLVSCFRGAVWDVVVDLRHGSPSFLQHVTIELSEQNHRSVLIPPGCAHGFQTLSDNVDMFYCHSAVYAPQSEAGLNIVDPCLQLQWPLPIMQRSERDLAFAFLTEDFEGVKL</sequence>
<keyword evidence="9" id="KW-1185">Reference proteome</keyword>
<organism evidence="8 9">
    <name type="scientific">Undibacterium flavidum</name>
    <dbReference type="NCBI Taxonomy" id="2762297"/>
    <lineage>
        <taxon>Bacteria</taxon>
        <taxon>Pseudomonadati</taxon>
        <taxon>Pseudomonadota</taxon>
        <taxon>Betaproteobacteria</taxon>
        <taxon>Burkholderiales</taxon>
        <taxon>Oxalobacteraceae</taxon>
        <taxon>Undibacterium</taxon>
    </lineage>
</organism>
<dbReference type="Gene3D" id="2.60.120.10">
    <property type="entry name" value="Jelly Rolls"/>
    <property type="match status" value="1"/>
</dbReference>
<evidence type="ECO:0000256" key="4">
    <source>
        <dbReference type="ARBA" id="ARBA00019595"/>
    </source>
</evidence>
<dbReference type="SUPFAM" id="SSF51182">
    <property type="entry name" value="RmlC-like cupins"/>
    <property type="match status" value="1"/>
</dbReference>
<comment type="catalytic activity">
    <reaction evidence="1">
        <text>dTDP-4-dehydro-6-deoxy-alpha-D-glucose = dTDP-4-dehydro-beta-L-rhamnose</text>
        <dbReference type="Rhea" id="RHEA:16969"/>
        <dbReference type="ChEBI" id="CHEBI:57649"/>
        <dbReference type="ChEBI" id="CHEBI:62830"/>
        <dbReference type="EC" id="5.1.3.13"/>
    </reaction>
</comment>
<dbReference type="PANTHER" id="PTHR21047">
    <property type="entry name" value="DTDP-6-DEOXY-D-GLUCOSE-3,5 EPIMERASE"/>
    <property type="match status" value="1"/>
</dbReference>
<evidence type="ECO:0000256" key="5">
    <source>
        <dbReference type="ARBA" id="ARBA00029758"/>
    </source>
</evidence>
<dbReference type="Proteomes" id="UP000624279">
    <property type="component" value="Unassembled WGS sequence"/>
</dbReference>
<evidence type="ECO:0000313" key="9">
    <source>
        <dbReference type="Proteomes" id="UP000624279"/>
    </source>
</evidence>
<evidence type="ECO:0000256" key="2">
    <source>
        <dbReference type="ARBA" id="ARBA00001997"/>
    </source>
</evidence>
<name>A0ABR6Y6R6_9BURK</name>
<evidence type="ECO:0000256" key="6">
    <source>
        <dbReference type="ARBA" id="ARBA00031424"/>
    </source>
</evidence>
<comment type="caution">
    <text evidence="8">The sequence shown here is derived from an EMBL/GenBank/DDBJ whole genome shotgun (WGS) entry which is preliminary data.</text>
</comment>
<dbReference type="InterPro" id="IPR014710">
    <property type="entry name" value="RmlC-like_jellyroll"/>
</dbReference>
<accession>A0ABR6Y6R6</accession>
<evidence type="ECO:0000256" key="3">
    <source>
        <dbReference type="ARBA" id="ARBA00012098"/>
    </source>
</evidence>
<gene>
    <name evidence="8" type="ORF">H8K55_01795</name>
</gene>
<comment type="function">
    <text evidence="2">Catalyzes the epimerization of the C3' and C5'positions of dTDP-6-deoxy-D-xylo-4-hexulose, forming dTDP-6-deoxy-L-lyxo-4-hexulose.</text>
</comment>
<evidence type="ECO:0000313" key="8">
    <source>
        <dbReference type="EMBL" id="MBC3872306.1"/>
    </source>
</evidence>
<protein>
    <recommendedName>
        <fullName evidence="4">dTDP-4-dehydrorhamnose 3,5-epimerase</fullName>
        <ecNumber evidence="3">5.1.3.13</ecNumber>
    </recommendedName>
    <alternativeName>
        <fullName evidence="6">Thymidine diphospho-4-keto-rhamnose 3,5-epimerase</fullName>
    </alternativeName>
    <alternativeName>
        <fullName evidence="5">dTDP-4-keto-6-deoxyglucose 3,5-epimerase</fullName>
    </alternativeName>
    <alternativeName>
        <fullName evidence="7">dTDP-6-deoxy-D-xylo-4-hexulose 3,5-epimerase</fullName>
    </alternativeName>
</protein>
<dbReference type="PANTHER" id="PTHR21047:SF2">
    <property type="entry name" value="THYMIDINE DIPHOSPHO-4-KETO-RHAMNOSE 3,5-EPIMERASE"/>
    <property type="match status" value="1"/>
</dbReference>
<dbReference type="InterPro" id="IPR000888">
    <property type="entry name" value="RmlC-like"/>
</dbReference>
<dbReference type="EC" id="5.1.3.13" evidence="3"/>
<dbReference type="Pfam" id="PF00908">
    <property type="entry name" value="dTDP_sugar_isom"/>
    <property type="match status" value="1"/>
</dbReference>
<dbReference type="RefSeq" id="WP_186940291.1">
    <property type="nucleotide sequence ID" value="NZ_JACOGA010000001.1"/>
</dbReference>